<feature type="transmembrane region" description="Helical" evidence="7">
    <location>
        <begin position="181"/>
        <end position="203"/>
    </location>
</feature>
<dbReference type="InterPro" id="IPR014047">
    <property type="entry name" value="Chr_Tranpt_l_chain"/>
</dbReference>
<accession>A0A485L153</accession>
<evidence type="ECO:0000256" key="7">
    <source>
        <dbReference type="SAM" id="Phobius"/>
    </source>
</evidence>
<evidence type="ECO:0000256" key="2">
    <source>
        <dbReference type="ARBA" id="ARBA00005262"/>
    </source>
</evidence>
<dbReference type="AlphaFoldDB" id="A0A485L153"/>
<dbReference type="PIRSF" id="PIRSF004810">
    <property type="entry name" value="ChrA"/>
    <property type="match status" value="1"/>
</dbReference>
<feature type="transmembrane region" description="Helical" evidence="7">
    <location>
        <begin position="96"/>
        <end position="119"/>
    </location>
</feature>
<evidence type="ECO:0000313" key="9">
    <source>
        <dbReference type="EMBL" id="VFT91425.1"/>
    </source>
</evidence>
<feature type="transmembrane region" description="Helical" evidence="7">
    <location>
        <begin position="329"/>
        <end position="352"/>
    </location>
</feature>
<keyword evidence="10" id="KW-1185">Reference proteome</keyword>
<keyword evidence="5 7" id="KW-1133">Transmembrane helix</keyword>
<dbReference type="NCBIfam" id="TIGR00937">
    <property type="entry name" value="2A51"/>
    <property type="match status" value="1"/>
</dbReference>
<dbReference type="EMBL" id="CAADRA010005584">
    <property type="protein sequence ID" value="VFT91425.1"/>
    <property type="molecule type" value="Genomic_DNA"/>
</dbReference>
<feature type="transmembrane region" description="Helical" evidence="7">
    <location>
        <begin position="364"/>
        <end position="384"/>
    </location>
</feature>
<dbReference type="Pfam" id="PF02417">
    <property type="entry name" value="Chromate_transp"/>
    <property type="match status" value="2"/>
</dbReference>
<comment type="subcellular location">
    <subcellularLocation>
        <location evidence="1">Cell membrane</location>
        <topology evidence="1">Multi-pass membrane protein</topology>
    </subcellularLocation>
</comment>
<feature type="transmembrane region" description="Helical" evidence="7">
    <location>
        <begin position="299"/>
        <end position="322"/>
    </location>
</feature>
<proteinExistence type="inferred from homology"/>
<keyword evidence="6 7" id="KW-0472">Membrane</keyword>
<reference evidence="9 10" key="1">
    <citation type="submission" date="2019-03" db="EMBL/GenBank/DDBJ databases">
        <authorList>
            <person name="Gaulin E."/>
            <person name="Dumas B."/>
        </authorList>
    </citation>
    <scope>NUCLEOTIDE SEQUENCE [LARGE SCALE GENOMIC DNA]</scope>
    <source>
        <strain evidence="9">CBS 568.67</strain>
    </source>
</reference>
<dbReference type="PANTHER" id="PTHR33567">
    <property type="entry name" value="CHROMATE ION TRANSPORTER (EUROFUNG)"/>
    <property type="match status" value="1"/>
</dbReference>
<dbReference type="PANTHER" id="PTHR33567:SF3">
    <property type="entry name" value="CHROMATE ION TRANSPORTER (EUROFUNG)"/>
    <property type="match status" value="1"/>
</dbReference>
<evidence type="ECO:0000256" key="6">
    <source>
        <dbReference type="ARBA" id="ARBA00023136"/>
    </source>
</evidence>
<dbReference type="Proteomes" id="UP000332933">
    <property type="component" value="Unassembled WGS sequence"/>
</dbReference>
<feature type="transmembrane region" description="Helical" evidence="7">
    <location>
        <begin position="131"/>
        <end position="152"/>
    </location>
</feature>
<feature type="transmembrane region" description="Helical" evidence="7">
    <location>
        <begin position="259"/>
        <end position="279"/>
    </location>
</feature>
<evidence type="ECO:0000313" key="8">
    <source>
        <dbReference type="EMBL" id="KAF0694524.1"/>
    </source>
</evidence>
<keyword evidence="3" id="KW-1003">Cell membrane</keyword>
<comment type="similarity">
    <text evidence="2">Belongs to the chromate ion transporter (CHR) (TC 2.A.51) family.</text>
</comment>
<evidence type="ECO:0000256" key="4">
    <source>
        <dbReference type="ARBA" id="ARBA00022692"/>
    </source>
</evidence>
<reference evidence="8" key="2">
    <citation type="submission" date="2019-06" db="EMBL/GenBank/DDBJ databases">
        <title>Genomics analysis of Aphanomyces spp. identifies a new class of oomycete effector associated with host adaptation.</title>
        <authorList>
            <person name="Gaulin E."/>
        </authorList>
    </citation>
    <scope>NUCLEOTIDE SEQUENCE</scope>
    <source>
        <strain evidence="8">CBS 578.67</strain>
    </source>
</reference>
<dbReference type="EMBL" id="VJMH01005563">
    <property type="protein sequence ID" value="KAF0694524.1"/>
    <property type="molecule type" value="Genomic_DNA"/>
</dbReference>
<sequence length="438" mass="46260">MAKSDETSFLVDKPHEHTEPYLTRLLSVVVEMFPVSLLSFGGPQAHLGLAHERFVERLHWLDDDRYLEVIALGSALPGPTSTQVVSSMGLFRAGPLGGLLAFVIWCLPGFVIMTLAGLGAQHYLGNGLPSWMIGLAPAAVSLVIIAATKLWTKACGDDQVKMAIATVSACVVLSTQKLGTWIFPALMIAGGLTTLAAPLFGYTKSFVKASRGGVINPLVQRELGIPAWVGVVIILAWAVAFATLSYFDSVVRHALGRSFLGLFYAFFRMGSIIFGGGQVMLPMLLNDIVDAGWVSKEQFFIGFALIQSLPGPMFNMATYLGAVALGVPGAFLAAAGLFGPGVGLFFAVLPLWELVRTNQKLQVFMAGVNSAAIGLVVAAIALLWQNAIHNHASAAVCLATGVLVGLFNVPAPVGILVGGILGYVLFALNVSQANYCAV</sequence>
<keyword evidence="4 7" id="KW-0812">Transmembrane</keyword>
<name>A0A485L153_9STRA</name>
<protein>
    <submittedName>
        <fullName evidence="9">Aste57867_14606 protein</fullName>
    </submittedName>
</protein>
<organism evidence="9 10">
    <name type="scientific">Aphanomyces stellatus</name>
    <dbReference type="NCBI Taxonomy" id="120398"/>
    <lineage>
        <taxon>Eukaryota</taxon>
        <taxon>Sar</taxon>
        <taxon>Stramenopiles</taxon>
        <taxon>Oomycota</taxon>
        <taxon>Saprolegniomycetes</taxon>
        <taxon>Saprolegniales</taxon>
        <taxon>Verrucalvaceae</taxon>
        <taxon>Aphanomyces</taxon>
    </lineage>
</organism>
<dbReference type="InterPro" id="IPR003370">
    <property type="entry name" value="Chromate_transpt"/>
</dbReference>
<feature type="transmembrane region" description="Helical" evidence="7">
    <location>
        <begin position="223"/>
        <end position="247"/>
    </location>
</feature>
<gene>
    <name evidence="9" type="primary">Aste57867_14606</name>
    <name evidence="8" type="ORF">As57867_014552</name>
    <name evidence="9" type="ORF">ASTE57867_14606</name>
</gene>
<dbReference type="GO" id="GO:0005886">
    <property type="term" value="C:plasma membrane"/>
    <property type="evidence" value="ECO:0007669"/>
    <property type="project" value="UniProtKB-SubCell"/>
</dbReference>
<evidence type="ECO:0000256" key="1">
    <source>
        <dbReference type="ARBA" id="ARBA00004651"/>
    </source>
</evidence>
<feature type="transmembrane region" description="Helical" evidence="7">
    <location>
        <begin position="396"/>
        <end position="426"/>
    </location>
</feature>
<evidence type="ECO:0000313" key="10">
    <source>
        <dbReference type="Proteomes" id="UP000332933"/>
    </source>
</evidence>
<dbReference type="OrthoDB" id="2160638at2759"/>
<dbReference type="GO" id="GO:0015109">
    <property type="term" value="F:chromate transmembrane transporter activity"/>
    <property type="evidence" value="ECO:0007669"/>
    <property type="project" value="InterPro"/>
</dbReference>
<evidence type="ECO:0000256" key="3">
    <source>
        <dbReference type="ARBA" id="ARBA00022475"/>
    </source>
</evidence>
<evidence type="ECO:0000256" key="5">
    <source>
        <dbReference type="ARBA" id="ARBA00022989"/>
    </source>
</evidence>